<feature type="non-terminal residue" evidence="1">
    <location>
        <position position="131"/>
    </location>
</feature>
<gene>
    <name evidence="1" type="ORF">GSTUAT00003053001</name>
</gene>
<dbReference type="Proteomes" id="UP001412239">
    <property type="component" value="Unassembled WGS sequence"/>
</dbReference>
<sequence length="131" mass="15221">DGYVYRSHSYSRCADLLTLRSTRDAKLGVCYREVPPHPPNYEFPSVKGIESISRFPQFRSLVMDQVSTTYHGYWIYLEIASIIQVPLKRVPALHGHPTAPLLKKLNLTNKRIAAQYYHNSWGSLVFFFYRP</sequence>
<organism evidence="1 2">
    <name type="scientific">Tuber aestivum</name>
    <name type="common">summer truffle</name>
    <dbReference type="NCBI Taxonomy" id="59557"/>
    <lineage>
        <taxon>Eukaryota</taxon>
        <taxon>Fungi</taxon>
        <taxon>Dikarya</taxon>
        <taxon>Ascomycota</taxon>
        <taxon>Pezizomycotina</taxon>
        <taxon>Pezizomycetes</taxon>
        <taxon>Pezizales</taxon>
        <taxon>Tuberaceae</taxon>
        <taxon>Tuber</taxon>
    </lineage>
</organism>
<keyword evidence="2" id="KW-1185">Reference proteome</keyword>
<protein>
    <submittedName>
        <fullName evidence="1">Uncharacterized protein</fullName>
    </submittedName>
</protein>
<name>A0A292Q244_9PEZI</name>
<dbReference type="EMBL" id="LN890983">
    <property type="protein sequence ID" value="CUS12780.1"/>
    <property type="molecule type" value="Genomic_DNA"/>
</dbReference>
<dbReference type="AlphaFoldDB" id="A0A292Q244"/>
<feature type="non-terminal residue" evidence="1">
    <location>
        <position position="1"/>
    </location>
</feature>
<accession>A0A292Q244</accession>
<proteinExistence type="predicted"/>
<evidence type="ECO:0000313" key="1">
    <source>
        <dbReference type="EMBL" id="CUS12780.1"/>
    </source>
</evidence>
<evidence type="ECO:0000313" key="2">
    <source>
        <dbReference type="Proteomes" id="UP001412239"/>
    </source>
</evidence>
<reference evidence="1" key="1">
    <citation type="submission" date="2015-10" db="EMBL/GenBank/DDBJ databases">
        <authorList>
            <person name="Regsiter A."/>
            <person name="william w."/>
        </authorList>
    </citation>
    <scope>NUCLEOTIDE SEQUENCE</scope>
    <source>
        <strain evidence="1">Montdore</strain>
    </source>
</reference>